<gene>
    <name evidence="2" type="ORF">E2C01_073791</name>
</gene>
<protein>
    <submittedName>
        <fullName evidence="2">Uncharacterized protein</fullName>
    </submittedName>
</protein>
<feature type="region of interest" description="Disordered" evidence="1">
    <location>
        <begin position="104"/>
        <end position="125"/>
    </location>
</feature>
<keyword evidence="3" id="KW-1185">Reference proteome</keyword>
<proteinExistence type="predicted"/>
<feature type="compositionally biased region" description="Basic residues" evidence="1">
    <location>
        <begin position="7"/>
        <end position="46"/>
    </location>
</feature>
<dbReference type="Proteomes" id="UP000324222">
    <property type="component" value="Unassembled WGS sequence"/>
</dbReference>
<dbReference type="EMBL" id="VSRR010050698">
    <property type="protein sequence ID" value="MPC79273.1"/>
    <property type="molecule type" value="Genomic_DNA"/>
</dbReference>
<evidence type="ECO:0000313" key="3">
    <source>
        <dbReference type="Proteomes" id="UP000324222"/>
    </source>
</evidence>
<sequence>METDAKTRRKGRIVQRRKMRKKKRGQITRRKEKRKKIIDKNRKRRSGVRDITRQTNPTKQHTGKFQTTNLIKPLKTYTSQEYLCLSEGFYTTTITTIPFSILNRLRHAHPPPPPPPSPPQERRAW</sequence>
<dbReference type="AlphaFoldDB" id="A0A5B7IAE5"/>
<reference evidence="2 3" key="1">
    <citation type="submission" date="2019-05" db="EMBL/GenBank/DDBJ databases">
        <title>Another draft genome of Portunus trituberculatus and its Hox gene families provides insights of decapod evolution.</title>
        <authorList>
            <person name="Jeong J.-H."/>
            <person name="Song I."/>
            <person name="Kim S."/>
            <person name="Choi T."/>
            <person name="Kim D."/>
            <person name="Ryu S."/>
            <person name="Kim W."/>
        </authorList>
    </citation>
    <scope>NUCLEOTIDE SEQUENCE [LARGE SCALE GENOMIC DNA]</scope>
    <source>
        <tissue evidence="2">Muscle</tissue>
    </source>
</reference>
<name>A0A5B7IAE5_PORTR</name>
<evidence type="ECO:0000313" key="2">
    <source>
        <dbReference type="EMBL" id="MPC79273.1"/>
    </source>
</evidence>
<feature type="compositionally biased region" description="Pro residues" evidence="1">
    <location>
        <begin position="110"/>
        <end position="119"/>
    </location>
</feature>
<organism evidence="2 3">
    <name type="scientific">Portunus trituberculatus</name>
    <name type="common">Swimming crab</name>
    <name type="synonym">Neptunus trituberculatus</name>
    <dbReference type="NCBI Taxonomy" id="210409"/>
    <lineage>
        <taxon>Eukaryota</taxon>
        <taxon>Metazoa</taxon>
        <taxon>Ecdysozoa</taxon>
        <taxon>Arthropoda</taxon>
        <taxon>Crustacea</taxon>
        <taxon>Multicrustacea</taxon>
        <taxon>Malacostraca</taxon>
        <taxon>Eumalacostraca</taxon>
        <taxon>Eucarida</taxon>
        <taxon>Decapoda</taxon>
        <taxon>Pleocyemata</taxon>
        <taxon>Brachyura</taxon>
        <taxon>Eubrachyura</taxon>
        <taxon>Portunoidea</taxon>
        <taxon>Portunidae</taxon>
        <taxon>Portuninae</taxon>
        <taxon>Portunus</taxon>
    </lineage>
</organism>
<comment type="caution">
    <text evidence="2">The sequence shown here is derived from an EMBL/GenBank/DDBJ whole genome shotgun (WGS) entry which is preliminary data.</text>
</comment>
<feature type="compositionally biased region" description="Polar residues" evidence="1">
    <location>
        <begin position="53"/>
        <end position="64"/>
    </location>
</feature>
<evidence type="ECO:0000256" key="1">
    <source>
        <dbReference type="SAM" id="MobiDB-lite"/>
    </source>
</evidence>
<feature type="region of interest" description="Disordered" evidence="1">
    <location>
        <begin position="1"/>
        <end position="64"/>
    </location>
</feature>
<accession>A0A5B7IAE5</accession>